<dbReference type="Pfam" id="PF04357">
    <property type="entry name" value="TamB"/>
    <property type="match status" value="1"/>
</dbReference>
<dbReference type="OrthoDB" id="7784409at2"/>
<comment type="caution">
    <text evidence="7">The sequence shown here is derived from an EMBL/GenBank/DDBJ whole genome shotgun (WGS) entry which is preliminary data.</text>
</comment>
<dbReference type="InterPro" id="IPR007452">
    <property type="entry name" value="TamB_C"/>
</dbReference>
<keyword evidence="8" id="KW-1185">Reference proteome</keyword>
<dbReference type="PATRIC" id="fig|1612624.7.peg.5389"/>
<sequence length="1903" mass="192422">MNRLPRFLKTASRWLVYCLGFGLVAVVLVTLFAGFTAPGARFVAAMIEKYASTPDQIVRINDPSALLSGDFTASSVTLYDSKGIYAEIREVAIDWSPAALFSRRFDAASLSAGSVRLERLPIPSQETREVRRTFALPLDVKIDAFNLKEIVIGKDIAGTDQFLSAEGKLNATNASIAAALAVAQRDRPDAKAIADIVFDPAGNALTLETTINEPKGGLLAKAMRLPGEPALNISVTGEGPLSKWSGKATAALDGNEVLKLDGQHTLAADGFRTVSLKGGGTFSDLLPAAFRPLFEGTTDIDVSAALDGKTIRIQTGKVSTGALTLSASGTYSTTGENDLQASLTGKTGPIDFRLPLAKGEAQLSINSANVSLIGEAQSAVLDLGADIGKATLPQGEIDAIRLHAYSDSFNLSTKTGPLKTTIETGATRFVSADIDRLVKGPVKIDGTLSVTPETVSFDPVTLESASIGGTLTGSYAIAENTLATALKLFAVPAVLPPALAEKFDTTIAITGNLATGANGSVDVSDLAVKSGTVEAAGSAALETGNLTAAITGTIPEIGKLLAGAKGVANFSANATGPLEALAVKAEVTANGATLAGRTLNGLAVNADAVIGQNGPNATVTATGTLDGQAINAKAEIASAKGSTSLPSIEATIGENTLKGALDLSEDFQPSGSLAFNFPDVGLLAAMAGQTASGDLAGSASIKSENGITSVVVKAGGTGITRGDLIIAKPAADITIADLKALAITGTVTVEEVTQGDNRLAGLSLGFDQQGSRTNFALDGSYDAAPLTARGDLQSADGKTTINLQSFAAAPKKIPLQLAAPTTITIENGAVNLQQLAIAASGGTVTLNGSAGEKLDMTAELAGIDARLPLAKGEARLVLDTGTLTAKGSMESAILDVKATAGQLALPQGRLEAVRLTAHSDTFNLSTRTGLVKTRIETGNIQLTSADLDRLVKGPLTIETTLDVSPDRIGFDPVTVDGSNLGGTIVGSFEIPANALNAGFNLSVLPAGLPASLAPKFDTPVALSGMVTTGADGAVDISRLAVNSGTIEAAGSVALKAENLTVAVTGTLPDLGKILADASGMADFKIDASGPLDALGIKAEVTSSGATLAGRTLSDLQLTADATANPKNPQAKIKATGALGGQAINVNADLVSEEGRTSVPVLQVQVGDNRLNGKIQFTADFLPQGTIDFTFPDVGLLAAMAGEKASGDIAGSASIDSNGGTTSIALKASGSGIKRGDLVITKPVADITIADLKALAVKGNLSVETFAQGQNRVSGLKLDFVQQAGKTNVTLDGQYDGAPLNLRADIQTAGGKTVVNLASFAAAPKRIPVKLSAPAAIIIENGTVSLQKLTIGASGGTVAVTGSAGEKLDLNVDLNALPASLANTFVPSLGADGAISGAVGVKGTSAAPVVTYDLRWANAAVAQARSAGVGALDITAKGQFADNDVTLDTTISGPGGLAFRGGGKVGIAGNRPIDMKFAGSLPFGLAANLLAEQGFTLTGAANVDVTVTGAATAPQITGTISTSGARLVDVRRNLAITDLMANVALDGKQANIQKLSGRLASGGSIDVTGTIGIAAGSGFPADLAIRLDNATYVDGSLFTANVNGAMTLQGQLTATPVLGGKVTIRKAAITIPEKLPASLSEINIKHKNAPADVRQMQADIRSDTASGGSTKSGGVAFDLAVSAPGKLFVRGRGIDAELGGDLTIRGTAAQPAVSGGFEMRRGRLEILGKRLDFADGTISFGGNLIPTLDLDATSTAGSTTITVNVAGLSNNPNITFSSSPALPQDEILAQLIFNRSLSNLSALQIAQLASAVSELAGGGSNSLLSGLRNKLGVDDLDVSTDATGGATVTAGKYLNDRTYLELQSGAEAGGGKAIINLDVGRGVKLRGEAGASGAGGGVFYEKEY</sequence>
<reference evidence="7 8" key="1">
    <citation type="journal article" date="2016" name="Syst. Appl. Microbiol.">
        <title>Pararhizobium polonicum sp. nov. isolated from tumors on stone fruit rootstocks.</title>
        <authorList>
            <person name="Pulawska J."/>
            <person name="Kuzmanovic N."/>
            <person name="Willems A."/>
            <person name="Pothier J.F."/>
        </authorList>
    </citation>
    <scope>NUCLEOTIDE SEQUENCE [LARGE SCALE GENOMIC DNA]</scope>
    <source>
        <strain evidence="7 8">F5.1</strain>
    </source>
</reference>
<feature type="domain" description="Translocation and assembly module TamB C-terminal" evidence="6">
    <location>
        <begin position="1553"/>
        <end position="1903"/>
    </location>
</feature>
<evidence type="ECO:0000256" key="4">
    <source>
        <dbReference type="ARBA" id="ARBA00023136"/>
    </source>
</evidence>
<evidence type="ECO:0000256" key="1">
    <source>
        <dbReference type="ARBA" id="ARBA00004167"/>
    </source>
</evidence>
<evidence type="ECO:0000256" key="3">
    <source>
        <dbReference type="ARBA" id="ARBA00022989"/>
    </source>
</evidence>
<dbReference type="GO" id="GO:0009306">
    <property type="term" value="P:protein secretion"/>
    <property type="evidence" value="ECO:0007669"/>
    <property type="project" value="InterPro"/>
</dbReference>
<evidence type="ECO:0000259" key="6">
    <source>
        <dbReference type="Pfam" id="PF04357"/>
    </source>
</evidence>
<name>A0A1C7NZF1_9HYPH</name>
<dbReference type="RefSeq" id="WP_068955372.1">
    <property type="nucleotide sequence ID" value="NZ_LGLV01000010.1"/>
</dbReference>
<dbReference type="PANTHER" id="PTHR36985:SF1">
    <property type="entry name" value="TRANSLOCATION AND ASSEMBLY MODULE SUBUNIT TAMB"/>
    <property type="match status" value="1"/>
</dbReference>
<keyword evidence="3 5" id="KW-1133">Transmembrane helix</keyword>
<dbReference type="PANTHER" id="PTHR36985">
    <property type="entry name" value="TRANSLOCATION AND ASSEMBLY MODULE SUBUNIT TAMB"/>
    <property type="match status" value="1"/>
</dbReference>
<organism evidence="7 8">
    <name type="scientific">Pararhizobium polonicum</name>
    <dbReference type="NCBI Taxonomy" id="1612624"/>
    <lineage>
        <taxon>Bacteria</taxon>
        <taxon>Pseudomonadati</taxon>
        <taxon>Pseudomonadota</taxon>
        <taxon>Alphaproteobacteria</taxon>
        <taxon>Hyphomicrobiales</taxon>
        <taxon>Rhizobiaceae</taxon>
        <taxon>Rhizobium/Agrobacterium group</taxon>
        <taxon>Pararhizobium</taxon>
    </lineage>
</organism>
<dbReference type="STRING" id="1612624.ADU59_17260"/>
<dbReference type="EMBL" id="LGLV01000010">
    <property type="protein sequence ID" value="OBZ94412.1"/>
    <property type="molecule type" value="Genomic_DNA"/>
</dbReference>
<gene>
    <name evidence="7" type="ORF">ADU59_17260</name>
</gene>
<evidence type="ECO:0000256" key="2">
    <source>
        <dbReference type="ARBA" id="ARBA00022692"/>
    </source>
</evidence>
<keyword evidence="2 5" id="KW-0812">Transmembrane</keyword>
<protein>
    <recommendedName>
        <fullName evidence="6">Translocation and assembly module TamB C-terminal domain-containing protein</fullName>
    </recommendedName>
</protein>
<comment type="subcellular location">
    <subcellularLocation>
        <location evidence="1">Membrane</location>
        <topology evidence="1">Single-pass membrane protein</topology>
    </subcellularLocation>
</comment>
<evidence type="ECO:0000256" key="5">
    <source>
        <dbReference type="SAM" id="Phobius"/>
    </source>
</evidence>
<proteinExistence type="predicted"/>
<keyword evidence="4 5" id="KW-0472">Membrane</keyword>
<dbReference type="Proteomes" id="UP000093111">
    <property type="component" value="Unassembled WGS sequence"/>
</dbReference>
<accession>A0A1C7NZF1</accession>
<feature type="transmembrane region" description="Helical" evidence="5">
    <location>
        <begin position="14"/>
        <end position="35"/>
    </location>
</feature>
<dbReference type="GO" id="GO:0005886">
    <property type="term" value="C:plasma membrane"/>
    <property type="evidence" value="ECO:0007669"/>
    <property type="project" value="InterPro"/>
</dbReference>
<evidence type="ECO:0000313" key="7">
    <source>
        <dbReference type="EMBL" id="OBZ94412.1"/>
    </source>
</evidence>
<evidence type="ECO:0000313" key="8">
    <source>
        <dbReference type="Proteomes" id="UP000093111"/>
    </source>
</evidence>